<dbReference type="Proteomes" id="UP001596025">
    <property type="component" value="Unassembled WGS sequence"/>
</dbReference>
<accession>A0ABV9LI91</accession>
<protein>
    <submittedName>
        <fullName evidence="1">Uncharacterized protein</fullName>
    </submittedName>
</protein>
<sequence>MTERTVRFFEITDVHGQRLPADLPFEAIRNAVNDVPEDKAYVSVGNTVEVLGSTYEAPTSGPRPTVPLITLDRITRDVRLRIERRRNYRPLVLEQDETLAEPTFFSIFPRNVLAVLRNSGSAPGVASFRDYINHLELLDGAIGVTPLADRNAVRAIADVDTLTKLTVAIGADVSPEDFDGTPLIADVLRQARTRLGAVGFEFTIKLATQGQAEASDVAVNELRQLVESNGLANVTKAQMTYRRLEDHRADTYNFIQEAVTTGVVVELVDETVQPTLRSASEAIAKAYNEDKYDDIQSALRLSD</sequence>
<organism evidence="1 2">
    <name type="scientific">Geodermatophilus arenarius</name>
    <dbReference type="NCBI Taxonomy" id="1137990"/>
    <lineage>
        <taxon>Bacteria</taxon>
        <taxon>Bacillati</taxon>
        <taxon>Actinomycetota</taxon>
        <taxon>Actinomycetes</taxon>
        <taxon>Geodermatophilales</taxon>
        <taxon>Geodermatophilaceae</taxon>
        <taxon>Geodermatophilus</taxon>
    </lineage>
</organism>
<keyword evidence="2" id="KW-1185">Reference proteome</keyword>
<name>A0ABV9LI91_9ACTN</name>
<reference evidence="2" key="1">
    <citation type="journal article" date="2019" name="Int. J. Syst. Evol. Microbiol.">
        <title>The Global Catalogue of Microorganisms (GCM) 10K type strain sequencing project: providing services to taxonomists for standard genome sequencing and annotation.</title>
        <authorList>
            <consortium name="The Broad Institute Genomics Platform"/>
            <consortium name="The Broad Institute Genome Sequencing Center for Infectious Disease"/>
            <person name="Wu L."/>
            <person name="Ma J."/>
        </authorList>
    </citation>
    <scope>NUCLEOTIDE SEQUENCE [LARGE SCALE GENOMIC DNA]</scope>
    <source>
        <strain evidence="2">CCUG 62763</strain>
    </source>
</reference>
<gene>
    <name evidence="1" type="ORF">ACFO3M_08985</name>
</gene>
<dbReference type="EMBL" id="JBHSGR010000008">
    <property type="protein sequence ID" value="MFC4693520.1"/>
    <property type="molecule type" value="Genomic_DNA"/>
</dbReference>
<evidence type="ECO:0000313" key="1">
    <source>
        <dbReference type="EMBL" id="MFC4693520.1"/>
    </source>
</evidence>
<comment type="caution">
    <text evidence="1">The sequence shown here is derived from an EMBL/GenBank/DDBJ whole genome shotgun (WGS) entry which is preliminary data.</text>
</comment>
<proteinExistence type="predicted"/>
<dbReference type="RefSeq" id="WP_387988241.1">
    <property type="nucleotide sequence ID" value="NZ_JBHSGR010000008.1"/>
</dbReference>
<evidence type="ECO:0000313" key="2">
    <source>
        <dbReference type="Proteomes" id="UP001596025"/>
    </source>
</evidence>